<gene>
    <name evidence="1" type="ORF">I8J30_24555</name>
</gene>
<dbReference type="Proteomes" id="UP000673394">
    <property type="component" value="Unassembled WGS sequence"/>
</dbReference>
<dbReference type="EMBL" id="JAGKSP010000013">
    <property type="protein sequence ID" value="MBP3965897.1"/>
    <property type="molecule type" value="Genomic_DNA"/>
</dbReference>
<sequence>MKRSIQGLFVLLLIVTMIGPINVAEAKPTKVSVGQTGSVVTAGNGSISLTYDLSTGRGSFKQGSTTLISNFYSDYQLYGTSSRIHSYDPGKRSAKWEAIGNDGYG</sequence>
<evidence type="ECO:0000313" key="2">
    <source>
        <dbReference type="Proteomes" id="UP000673394"/>
    </source>
</evidence>
<organism evidence="1 2">
    <name type="scientific">Paenibacillus lignilyticus</name>
    <dbReference type="NCBI Taxonomy" id="1172615"/>
    <lineage>
        <taxon>Bacteria</taxon>
        <taxon>Bacillati</taxon>
        <taxon>Bacillota</taxon>
        <taxon>Bacilli</taxon>
        <taxon>Bacillales</taxon>
        <taxon>Paenibacillaceae</taxon>
        <taxon>Paenibacillus</taxon>
    </lineage>
</organism>
<proteinExistence type="predicted"/>
<protein>
    <submittedName>
        <fullName evidence="1">Uncharacterized protein</fullName>
    </submittedName>
</protein>
<name>A0ABS5CJ30_9BACL</name>
<evidence type="ECO:0000313" key="1">
    <source>
        <dbReference type="EMBL" id="MBP3965897.1"/>
    </source>
</evidence>
<keyword evidence="2" id="KW-1185">Reference proteome</keyword>
<comment type="caution">
    <text evidence="1">The sequence shown here is derived from an EMBL/GenBank/DDBJ whole genome shotgun (WGS) entry which is preliminary data.</text>
</comment>
<dbReference type="RefSeq" id="WP_210662662.1">
    <property type="nucleotide sequence ID" value="NZ_JAGKSP010000013.1"/>
</dbReference>
<accession>A0ABS5CJ30</accession>
<reference evidence="1 2" key="1">
    <citation type="submission" date="2021-04" db="EMBL/GenBank/DDBJ databases">
        <title>Paenibacillus sp. DLE-14 whole genome sequence.</title>
        <authorList>
            <person name="Ham Y.J."/>
        </authorList>
    </citation>
    <scope>NUCLEOTIDE SEQUENCE [LARGE SCALE GENOMIC DNA]</scope>
    <source>
        <strain evidence="1 2">DLE-14</strain>
    </source>
</reference>